<dbReference type="SUPFAM" id="SSF47413">
    <property type="entry name" value="lambda repressor-like DNA-binding domains"/>
    <property type="match status" value="1"/>
</dbReference>
<reference evidence="5" key="1">
    <citation type="submission" date="2016-10" db="EMBL/GenBank/DDBJ databases">
        <authorList>
            <person name="Varghese N."/>
            <person name="Submissions S."/>
        </authorList>
    </citation>
    <scope>NUCLEOTIDE SEQUENCE [LARGE SCALE GENOMIC DNA]</scope>
    <source>
        <strain evidence="5">CGMCC 1.10783</strain>
    </source>
</reference>
<dbReference type="InterPro" id="IPR010982">
    <property type="entry name" value="Lambda_DNA-bd_dom_sf"/>
</dbReference>
<dbReference type="AlphaFoldDB" id="A0A1G8SXA7"/>
<dbReference type="EMBL" id="FNEI01000009">
    <property type="protein sequence ID" value="SDJ33821.1"/>
    <property type="molecule type" value="Genomic_DNA"/>
</dbReference>
<dbReference type="InterPro" id="IPR028082">
    <property type="entry name" value="Peripla_BP_I"/>
</dbReference>
<keyword evidence="1" id="KW-0805">Transcription regulation</keyword>
<dbReference type="CDD" id="cd01392">
    <property type="entry name" value="HTH_LacI"/>
    <property type="match status" value="1"/>
</dbReference>
<dbReference type="RefSeq" id="WP_074589510.1">
    <property type="nucleotide sequence ID" value="NZ_FNEI01000009.1"/>
</dbReference>
<dbReference type="Gene3D" id="3.40.50.2300">
    <property type="match status" value="2"/>
</dbReference>
<keyword evidence="3" id="KW-0804">Transcription</keyword>
<dbReference type="Gene3D" id="1.10.260.40">
    <property type="entry name" value="lambda repressor-like DNA-binding domains"/>
    <property type="match status" value="1"/>
</dbReference>
<evidence type="ECO:0000256" key="3">
    <source>
        <dbReference type="ARBA" id="ARBA00023163"/>
    </source>
</evidence>
<keyword evidence="2" id="KW-0238">DNA-binding</keyword>
<dbReference type="PROSITE" id="PS50932">
    <property type="entry name" value="HTH_LACI_2"/>
    <property type="match status" value="1"/>
</dbReference>
<dbReference type="SMART" id="SM00354">
    <property type="entry name" value="HTH_LACI"/>
    <property type="match status" value="1"/>
</dbReference>
<dbReference type="InterPro" id="IPR046335">
    <property type="entry name" value="LacI/GalR-like_sensor"/>
</dbReference>
<accession>A0A1G8SXA7</accession>
<evidence type="ECO:0000256" key="2">
    <source>
        <dbReference type="ARBA" id="ARBA00023125"/>
    </source>
</evidence>
<dbReference type="STRING" id="1045773.SAMN05216555_109153"/>
<dbReference type="InterPro" id="IPR000843">
    <property type="entry name" value="HTH_LacI"/>
</dbReference>
<dbReference type="CDD" id="cd06267">
    <property type="entry name" value="PBP1_LacI_sugar_binding-like"/>
    <property type="match status" value="1"/>
</dbReference>
<sequence length="368" mass="39467">MSASTTPTVYDVAEAAGVSTASVSRFFRSPDKVRPATQEAIRKAVETLGYIPSGLARGLAERHSGVVGMYSFSGHEPDELAMPERLDENEVPLVRESSTSPRLYPLFADEVLRGVELECTVRGLPLAVGWQKLDSGGVALDEIARRVDGLVVLPHVMSESALVHLARTKPIVLVAQFPEDPMVMSSVTVNNNAGMRRLVEHLIEDHGYRSFWFAGPVDDYDRYARHTGFLHALEAAGLAAPDGIVLDGTTGRSDAREAVAALLADKAGRPRLPEAIVCANDQTALGVLEGLTGAGVRVPEEVAVTGFDGIDAGRFMQPGLTTVRQPMDLLGRVAVELLSKRMAEVPSACEHRVLPVQVLLRESCGCAP</sequence>
<dbReference type="PANTHER" id="PTHR30146:SF109">
    <property type="entry name" value="HTH-TYPE TRANSCRIPTIONAL REGULATOR GALS"/>
    <property type="match status" value="1"/>
</dbReference>
<dbReference type="Pfam" id="PF00356">
    <property type="entry name" value="LacI"/>
    <property type="match status" value="1"/>
</dbReference>
<gene>
    <name evidence="4" type="ORF">SAMN05216555_109153</name>
</gene>
<keyword evidence="5" id="KW-1185">Reference proteome</keyword>
<dbReference type="GO" id="GO:0003700">
    <property type="term" value="F:DNA-binding transcription factor activity"/>
    <property type="evidence" value="ECO:0007669"/>
    <property type="project" value="TreeGrafter"/>
</dbReference>
<dbReference type="Pfam" id="PF13377">
    <property type="entry name" value="Peripla_BP_3"/>
    <property type="match status" value="1"/>
</dbReference>
<dbReference type="GO" id="GO:0000976">
    <property type="term" value="F:transcription cis-regulatory region binding"/>
    <property type="evidence" value="ECO:0007669"/>
    <property type="project" value="TreeGrafter"/>
</dbReference>
<name>A0A1G8SXA7_9MICC</name>
<dbReference type="Proteomes" id="UP000182130">
    <property type="component" value="Unassembled WGS sequence"/>
</dbReference>
<protein>
    <submittedName>
        <fullName evidence="4">LacI family transcriptional regulator</fullName>
    </submittedName>
</protein>
<dbReference type="PANTHER" id="PTHR30146">
    <property type="entry name" value="LACI-RELATED TRANSCRIPTIONAL REPRESSOR"/>
    <property type="match status" value="1"/>
</dbReference>
<evidence type="ECO:0000313" key="5">
    <source>
        <dbReference type="Proteomes" id="UP000182130"/>
    </source>
</evidence>
<proteinExistence type="predicted"/>
<evidence type="ECO:0000313" key="4">
    <source>
        <dbReference type="EMBL" id="SDJ33821.1"/>
    </source>
</evidence>
<evidence type="ECO:0000256" key="1">
    <source>
        <dbReference type="ARBA" id="ARBA00023015"/>
    </source>
</evidence>
<dbReference type="SUPFAM" id="SSF53822">
    <property type="entry name" value="Periplasmic binding protein-like I"/>
    <property type="match status" value="1"/>
</dbReference>
<organism evidence="4 5">
    <name type="scientific">Arthrobacter cupressi</name>
    <dbReference type="NCBI Taxonomy" id="1045773"/>
    <lineage>
        <taxon>Bacteria</taxon>
        <taxon>Bacillati</taxon>
        <taxon>Actinomycetota</taxon>
        <taxon>Actinomycetes</taxon>
        <taxon>Micrococcales</taxon>
        <taxon>Micrococcaceae</taxon>
        <taxon>Arthrobacter</taxon>
    </lineage>
</organism>